<feature type="non-terminal residue" evidence="1">
    <location>
        <position position="1"/>
    </location>
</feature>
<organism evidence="1 2">
    <name type="scientific">Racocetra persica</name>
    <dbReference type="NCBI Taxonomy" id="160502"/>
    <lineage>
        <taxon>Eukaryota</taxon>
        <taxon>Fungi</taxon>
        <taxon>Fungi incertae sedis</taxon>
        <taxon>Mucoromycota</taxon>
        <taxon>Glomeromycotina</taxon>
        <taxon>Glomeromycetes</taxon>
        <taxon>Diversisporales</taxon>
        <taxon>Gigasporaceae</taxon>
        <taxon>Racocetra</taxon>
    </lineage>
</organism>
<protein>
    <submittedName>
        <fullName evidence="1">12031_t:CDS:1</fullName>
    </submittedName>
</protein>
<evidence type="ECO:0000313" key="1">
    <source>
        <dbReference type="EMBL" id="CAG8837477.1"/>
    </source>
</evidence>
<gene>
    <name evidence="1" type="ORF">RPERSI_LOCUS30322</name>
</gene>
<sequence>ERKPREFKPYNKRNGKPRQEQKPFVKKKKELTLNKNSKEPERIFK</sequence>
<evidence type="ECO:0000313" key="2">
    <source>
        <dbReference type="Proteomes" id="UP000789920"/>
    </source>
</evidence>
<comment type="caution">
    <text evidence="1">The sequence shown here is derived from an EMBL/GenBank/DDBJ whole genome shotgun (WGS) entry which is preliminary data.</text>
</comment>
<proteinExistence type="predicted"/>
<name>A0ACA9SER9_9GLOM</name>
<dbReference type="Proteomes" id="UP000789920">
    <property type="component" value="Unassembled WGS sequence"/>
</dbReference>
<feature type="non-terminal residue" evidence="1">
    <location>
        <position position="45"/>
    </location>
</feature>
<keyword evidence="2" id="KW-1185">Reference proteome</keyword>
<accession>A0ACA9SER9</accession>
<reference evidence="1" key="1">
    <citation type="submission" date="2021-06" db="EMBL/GenBank/DDBJ databases">
        <authorList>
            <person name="Kallberg Y."/>
            <person name="Tangrot J."/>
            <person name="Rosling A."/>
        </authorList>
    </citation>
    <scope>NUCLEOTIDE SEQUENCE</scope>
    <source>
        <strain evidence="1">MA461A</strain>
    </source>
</reference>
<dbReference type="EMBL" id="CAJVQC010117784">
    <property type="protein sequence ID" value="CAG8837477.1"/>
    <property type="molecule type" value="Genomic_DNA"/>
</dbReference>